<evidence type="ECO:0000313" key="6">
    <source>
        <dbReference type="EMBL" id="OQX34173.1"/>
    </source>
</evidence>
<dbReference type="AlphaFoldDB" id="A0A657PNK9"/>
<dbReference type="SUPFAM" id="SSF50998">
    <property type="entry name" value="Quinoprotein alcohol dehydrogenase-like"/>
    <property type="match status" value="1"/>
</dbReference>
<dbReference type="InterPro" id="IPR018391">
    <property type="entry name" value="PQQ_b-propeller_rpt"/>
</dbReference>
<comment type="function">
    <text evidence="4">Part of the outer membrane protein assembly complex, which is involved in assembly and insertion of beta-barrel proteins into the outer membrane.</text>
</comment>
<protein>
    <recommendedName>
        <fullName evidence="4">Outer membrane protein assembly factor BamB</fullName>
    </recommendedName>
</protein>
<comment type="subunit">
    <text evidence="4">Part of the Bam complex.</text>
</comment>
<accession>A0A657PNK9</accession>
<evidence type="ECO:0000256" key="2">
    <source>
        <dbReference type="ARBA" id="ARBA00023136"/>
    </source>
</evidence>
<keyword evidence="1 4" id="KW-0732">Signal</keyword>
<dbReference type="EMBL" id="MUIE01000245">
    <property type="protein sequence ID" value="OQX34173.1"/>
    <property type="molecule type" value="Genomic_DNA"/>
</dbReference>
<dbReference type="CDD" id="cd10276">
    <property type="entry name" value="BamB_YfgL"/>
    <property type="match status" value="1"/>
</dbReference>
<reference evidence="6" key="1">
    <citation type="submission" date="2017-02" db="EMBL/GenBank/DDBJ databases">
        <title>Novel co-symbiosis in the unique lucinid bivalve Phacoides pectinatus.</title>
        <authorList>
            <person name="Lim S.J."/>
            <person name="Davis B.G."/>
            <person name="Gill D.E."/>
            <person name="Engel A.S."/>
            <person name="Anderson L.C."/>
            <person name="Campbell B.J."/>
        </authorList>
    </citation>
    <scope>NUCLEOTIDE SEQUENCE [LARGE SCALE GENOMIC DNA]</scope>
    <source>
        <strain evidence="6">LUC13016_P6</strain>
    </source>
</reference>
<dbReference type="HAMAP" id="MF_00923">
    <property type="entry name" value="OM_assembly_BamB"/>
    <property type="match status" value="1"/>
</dbReference>
<comment type="subcellular location">
    <subcellularLocation>
        <location evidence="4">Cell outer membrane</location>
        <topology evidence="4">Lipid-anchor</topology>
    </subcellularLocation>
</comment>
<dbReference type="GO" id="GO:0051205">
    <property type="term" value="P:protein insertion into membrane"/>
    <property type="evidence" value="ECO:0007669"/>
    <property type="project" value="UniProtKB-UniRule"/>
</dbReference>
<keyword evidence="4" id="KW-0564">Palmitate</keyword>
<dbReference type="GO" id="GO:0043165">
    <property type="term" value="P:Gram-negative-bacterium-type cell outer membrane assembly"/>
    <property type="evidence" value="ECO:0007669"/>
    <property type="project" value="UniProtKB-UniRule"/>
</dbReference>
<comment type="similarity">
    <text evidence="4">Belongs to the BamB family.</text>
</comment>
<evidence type="ECO:0000256" key="1">
    <source>
        <dbReference type="ARBA" id="ARBA00022729"/>
    </source>
</evidence>
<dbReference type="PANTHER" id="PTHR34512">
    <property type="entry name" value="CELL SURFACE PROTEIN"/>
    <property type="match status" value="1"/>
</dbReference>
<dbReference type="InterPro" id="IPR017687">
    <property type="entry name" value="BamB"/>
</dbReference>
<dbReference type="InterPro" id="IPR002372">
    <property type="entry name" value="PQQ_rpt_dom"/>
</dbReference>
<dbReference type="GO" id="GO:0009279">
    <property type="term" value="C:cell outer membrane"/>
    <property type="evidence" value="ECO:0007669"/>
    <property type="project" value="UniProtKB-SubCell"/>
</dbReference>
<keyword evidence="7" id="KW-1185">Reference proteome</keyword>
<keyword evidence="4" id="KW-0449">Lipoprotein</keyword>
<dbReference type="NCBIfam" id="TIGR03300">
    <property type="entry name" value="assembly_YfgL"/>
    <property type="match status" value="1"/>
</dbReference>
<gene>
    <name evidence="4" type="primary">bamB</name>
    <name evidence="6" type="ORF">B0D84_03755</name>
</gene>
<evidence type="ECO:0000256" key="4">
    <source>
        <dbReference type="HAMAP-Rule" id="MF_00923"/>
    </source>
</evidence>
<dbReference type="InterPro" id="IPR011047">
    <property type="entry name" value="Quinoprotein_ADH-like_sf"/>
</dbReference>
<organism evidence="6 7">
    <name type="scientific">Candidatus Sedimenticola endophacoides</name>
    <dbReference type="NCBI Taxonomy" id="2548426"/>
    <lineage>
        <taxon>Bacteria</taxon>
        <taxon>Pseudomonadati</taxon>
        <taxon>Pseudomonadota</taxon>
        <taxon>Gammaproteobacteria</taxon>
        <taxon>Chromatiales</taxon>
        <taxon>Sedimenticolaceae</taxon>
        <taxon>Sedimenticola</taxon>
    </lineage>
</organism>
<proteinExistence type="inferred from homology"/>
<keyword evidence="2 4" id="KW-0472">Membrane</keyword>
<evidence type="ECO:0000313" key="7">
    <source>
        <dbReference type="Proteomes" id="UP000243361"/>
    </source>
</evidence>
<evidence type="ECO:0000256" key="3">
    <source>
        <dbReference type="ARBA" id="ARBA00023237"/>
    </source>
</evidence>
<name>A0A657PNK9_9GAMM</name>
<dbReference type="InterPro" id="IPR015943">
    <property type="entry name" value="WD40/YVTN_repeat-like_dom_sf"/>
</dbReference>
<dbReference type="Gene3D" id="2.130.10.10">
    <property type="entry name" value="YVTN repeat-like/Quinoprotein amine dehydrogenase"/>
    <property type="match status" value="1"/>
</dbReference>
<dbReference type="PANTHER" id="PTHR34512:SF30">
    <property type="entry name" value="OUTER MEMBRANE PROTEIN ASSEMBLY FACTOR BAMB"/>
    <property type="match status" value="1"/>
</dbReference>
<sequence length="389" mass="41585">MIRHLSTALLALSLGACGSMDSMNPIDWLSSEESVVQPAELVELPQSLALRTLWSTSVGAGADDKRIKLVPFVHGGRVYAADGEGEVRAFDSTSGRVIWSRETGLEIAGGPGVGEGLVLLGTSNAELVALEAESGQERWRARVSSEILAVPTIARGVAVAYTIDGKLYGFDAASGERKWVYDRETPVLTLHGSSSPVISGQLVICGFASGRLAAVELDSGALVWDVAVTAPRGRSELERMVDIDRDPLVVNGIVFVTTYQGEMAAVSEETGTVLWRRELSAYAGMGRDNRQLFVSDAEDHLWAIDPRNGSALWRNKKLEGRRITGPAVVGNHVVVGDFEGYLHLLSSEDGRMEGRIRIGDSPMSTPPIVANGVIYAYGRGGELAAITLP</sequence>
<dbReference type="PROSITE" id="PS51257">
    <property type="entry name" value="PROKAR_LIPOPROTEIN"/>
    <property type="match status" value="1"/>
</dbReference>
<comment type="caution">
    <text evidence="6">The sequence shown here is derived from an EMBL/GenBank/DDBJ whole genome shotgun (WGS) entry which is preliminary data.</text>
</comment>
<feature type="domain" description="Pyrrolo-quinoline quinone repeat" evidence="5">
    <location>
        <begin position="84"/>
        <end position="315"/>
    </location>
</feature>
<dbReference type="Pfam" id="PF13360">
    <property type="entry name" value="PQQ_2"/>
    <property type="match status" value="1"/>
</dbReference>
<keyword evidence="3 4" id="KW-0998">Cell outer membrane</keyword>
<dbReference type="Proteomes" id="UP000243361">
    <property type="component" value="Unassembled WGS sequence"/>
</dbReference>
<evidence type="ECO:0000259" key="5">
    <source>
        <dbReference type="Pfam" id="PF13360"/>
    </source>
</evidence>
<dbReference type="SMART" id="SM00564">
    <property type="entry name" value="PQQ"/>
    <property type="match status" value="7"/>
</dbReference>